<dbReference type="PANTHER" id="PTHR48098">
    <property type="entry name" value="ENTEROCHELIN ESTERASE-RELATED"/>
    <property type="match status" value="1"/>
</dbReference>
<dbReference type="OrthoDB" id="9784036at2"/>
<sequence length="271" mass="31115">MDTAISTGVMVETVTLPSDVLERTVKVNCYIPPVPAAQASVPVLFLNDGQDMEAIGLEKILHELFSGNQVRPIMVVAIHCGEDRINEYGMIHSVDFKGRGAKAALYQQFILEELLPYCCYRYPMMVRGEKSFAGFSLGGLSALDLVWNNPRVFSTAGVFSGSLWWRSKDKTEKDYNQYRDRLMHRQIREGVYHPGQRFFFEVGEQDEKEDRNKNGVIDTIDDTIDCMRELYYKGYLEGKDLKYLQLPDGRHDVETWAKAMPVFLKWAWPAY</sequence>
<dbReference type="Proteomes" id="UP000293874">
    <property type="component" value="Unassembled WGS sequence"/>
</dbReference>
<organism evidence="1 2">
    <name type="scientific">Pseudobacter ginsenosidimutans</name>
    <dbReference type="NCBI Taxonomy" id="661488"/>
    <lineage>
        <taxon>Bacteria</taxon>
        <taxon>Pseudomonadati</taxon>
        <taxon>Bacteroidota</taxon>
        <taxon>Chitinophagia</taxon>
        <taxon>Chitinophagales</taxon>
        <taxon>Chitinophagaceae</taxon>
        <taxon>Pseudobacter</taxon>
    </lineage>
</organism>
<dbReference type="Pfam" id="PF00756">
    <property type="entry name" value="Esterase"/>
    <property type="match status" value="1"/>
</dbReference>
<protein>
    <submittedName>
        <fullName evidence="1">Enterochelin esterase-like enzyme</fullName>
    </submittedName>
</protein>
<proteinExistence type="predicted"/>
<dbReference type="InterPro" id="IPR029058">
    <property type="entry name" value="AB_hydrolase_fold"/>
</dbReference>
<accession>A0A4V2F1T5</accession>
<dbReference type="InterPro" id="IPR000801">
    <property type="entry name" value="Esterase-like"/>
</dbReference>
<dbReference type="Gene3D" id="3.40.50.1820">
    <property type="entry name" value="alpha/beta hydrolase"/>
    <property type="match status" value="1"/>
</dbReference>
<name>A0A4V2F1T5_9BACT</name>
<dbReference type="PANTHER" id="PTHR48098:SF6">
    <property type="entry name" value="FERRI-BACILLIBACTIN ESTERASE BESA"/>
    <property type="match status" value="1"/>
</dbReference>
<keyword evidence="2" id="KW-1185">Reference proteome</keyword>
<reference evidence="1 2" key="1">
    <citation type="submission" date="2019-02" db="EMBL/GenBank/DDBJ databases">
        <title>Genomic Encyclopedia of Type Strains, Phase IV (KMG-IV): sequencing the most valuable type-strain genomes for metagenomic binning, comparative biology and taxonomic classification.</title>
        <authorList>
            <person name="Goeker M."/>
        </authorList>
    </citation>
    <scope>NUCLEOTIDE SEQUENCE [LARGE SCALE GENOMIC DNA]</scope>
    <source>
        <strain evidence="1 2">DSM 18116</strain>
    </source>
</reference>
<gene>
    <name evidence="1" type="ORF">EV199_0747</name>
</gene>
<evidence type="ECO:0000313" key="1">
    <source>
        <dbReference type="EMBL" id="RZS74896.1"/>
    </source>
</evidence>
<dbReference type="InterPro" id="IPR050583">
    <property type="entry name" value="Mycobacterial_A85_antigen"/>
</dbReference>
<dbReference type="AlphaFoldDB" id="A0A4V2F1T5"/>
<dbReference type="RefSeq" id="WP_130539322.1">
    <property type="nucleotide sequence ID" value="NZ_CP042431.1"/>
</dbReference>
<evidence type="ECO:0000313" key="2">
    <source>
        <dbReference type="Proteomes" id="UP000293874"/>
    </source>
</evidence>
<dbReference type="EMBL" id="SGXA01000001">
    <property type="protein sequence ID" value="RZS74896.1"/>
    <property type="molecule type" value="Genomic_DNA"/>
</dbReference>
<comment type="caution">
    <text evidence="1">The sequence shown here is derived from an EMBL/GenBank/DDBJ whole genome shotgun (WGS) entry which is preliminary data.</text>
</comment>
<dbReference type="SUPFAM" id="SSF53474">
    <property type="entry name" value="alpha/beta-Hydrolases"/>
    <property type="match status" value="1"/>
</dbReference>